<organism evidence="2 3">
    <name type="scientific">Lentzea indica</name>
    <dbReference type="NCBI Taxonomy" id="2604800"/>
    <lineage>
        <taxon>Bacteria</taxon>
        <taxon>Bacillati</taxon>
        <taxon>Actinomycetota</taxon>
        <taxon>Actinomycetes</taxon>
        <taxon>Pseudonocardiales</taxon>
        <taxon>Pseudonocardiaceae</taxon>
        <taxon>Lentzea</taxon>
    </lineage>
</organism>
<dbReference type="PANTHER" id="PTHR12482:SF11">
    <property type="entry name" value="LIPASE YOR059C ISOFORM X1"/>
    <property type="match status" value="1"/>
</dbReference>
<comment type="caution">
    <text evidence="2">The sequence shown here is derived from an EMBL/GenBank/DDBJ whole genome shotgun (WGS) entry which is preliminary data.</text>
</comment>
<sequence length="350" mass="36645">MADELRTAARLAFDALTGVVGIVQDMHRAIARNGLGPVGDLQSAMAAPIYGMVRVGLAAGSVVAETALRNSAQVLPDKVTGVLNGAIGDRLASHYPALATPLRLHVSEERPPTGHLVVFVHGLVHTEQHWWQDGPDYGQRLADDVGATPLYVRYNSGQRVTTNGARLAVLLDEVVAGWPVPVRDLSLVGYSMGGLVARRAVHEAIEARLRWLDVLRNVICLGSPHLGSPVERGAAVAALVLNGFSASAPLARLVAGRSAGIKDMARGVPCTAAPQARQRFLAATVAADPTSVGGRILGDLLVSTASATDRSQAADRDVVGGLTHPALLHHPEVYARLVTWLSSSADTASG</sequence>
<feature type="domain" description="DUF676" evidence="1">
    <location>
        <begin position="115"/>
        <end position="232"/>
    </location>
</feature>
<gene>
    <name evidence="2" type="ORF">FXN61_29530</name>
</gene>
<dbReference type="Gene3D" id="3.40.50.1820">
    <property type="entry name" value="alpha/beta hydrolase"/>
    <property type="match status" value="1"/>
</dbReference>
<accession>A0ABX1FPH5</accession>
<dbReference type="InterPro" id="IPR007751">
    <property type="entry name" value="DUF676_lipase-like"/>
</dbReference>
<keyword evidence="3" id="KW-1185">Reference proteome</keyword>
<evidence type="ECO:0000313" key="2">
    <source>
        <dbReference type="EMBL" id="NKE60709.1"/>
    </source>
</evidence>
<name>A0ABX1FPH5_9PSEU</name>
<dbReference type="Proteomes" id="UP001515943">
    <property type="component" value="Unassembled WGS sequence"/>
</dbReference>
<dbReference type="InterPro" id="IPR029058">
    <property type="entry name" value="AB_hydrolase_fold"/>
</dbReference>
<evidence type="ECO:0000313" key="3">
    <source>
        <dbReference type="Proteomes" id="UP001515943"/>
    </source>
</evidence>
<evidence type="ECO:0000259" key="1">
    <source>
        <dbReference type="Pfam" id="PF05057"/>
    </source>
</evidence>
<dbReference type="Pfam" id="PF05057">
    <property type="entry name" value="DUF676"/>
    <property type="match status" value="1"/>
</dbReference>
<protein>
    <recommendedName>
        <fullName evidence="1">DUF676 domain-containing protein</fullName>
    </recommendedName>
</protein>
<dbReference type="PANTHER" id="PTHR12482">
    <property type="entry name" value="LIPASE ROG1-RELATED-RELATED"/>
    <property type="match status" value="1"/>
</dbReference>
<dbReference type="SUPFAM" id="SSF53474">
    <property type="entry name" value="alpha/beta-Hydrolases"/>
    <property type="match status" value="1"/>
</dbReference>
<reference evidence="2 3" key="1">
    <citation type="submission" date="2019-08" db="EMBL/GenBank/DDBJ databases">
        <title>Lentzea from Indian Himalayas.</title>
        <authorList>
            <person name="Mandal S."/>
            <person name="Mallick Gupta A."/>
            <person name="Maiti P.K."/>
            <person name="Sarkar J."/>
            <person name="Mandal S."/>
        </authorList>
    </citation>
    <scope>NUCLEOTIDE SEQUENCE [LARGE SCALE GENOMIC DNA]</scope>
    <source>
        <strain evidence="2 3">PSKA42</strain>
    </source>
</reference>
<dbReference type="EMBL" id="VSRL01000133">
    <property type="protein sequence ID" value="NKE60709.1"/>
    <property type="molecule type" value="Genomic_DNA"/>
</dbReference>
<proteinExistence type="predicted"/>
<dbReference type="RefSeq" id="WP_167977367.1">
    <property type="nucleotide sequence ID" value="NZ_VSRL01000133.1"/>
</dbReference>
<dbReference type="InterPro" id="IPR044294">
    <property type="entry name" value="Lipase-like"/>
</dbReference>